<gene>
    <name evidence="2" type="ORF">RM572_24100</name>
</gene>
<keyword evidence="1" id="KW-0732">Signal</keyword>
<feature type="signal peptide" evidence="1">
    <location>
        <begin position="1"/>
        <end position="27"/>
    </location>
</feature>
<evidence type="ECO:0000313" key="2">
    <source>
        <dbReference type="EMBL" id="MDT0381849.1"/>
    </source>
</evidence>
<reference evidence="3" key="1">
    <citation type="submission" date="2023-07" db="EMBL/GenBank/DDBJ databases">
        <title>30 novel species of actinomycetes from the DSMZ collection.</title>
        <authorList>
            <person name="Nouioui I."/>
        </authorList>
    </citation>
    <scope>NUCLEOTIDE SEQUENCE [LARGE SCALE GENOMIC DNA]</scope>
    <source>
        <strain evidence="3">DSM 42041</strain>
    </source>
</reference>
<proteinExistence type="predicted"/>
<evidence type="ECO:0000256" key="1">
    <source>
        <dbReference type="SAM" id="SignalP"/>
    </source>
</evidence>
<evidence type="ECO:0000313" key="3">
    <source>
        <dbReference type="Proteomes" id="UP001183414"/>
    </source>
</evidence>
<name>A0ABU2NXY9_9ACTN</name>
<organism evidence="2 3">
    <name type="scientific">Streptomyces hazeniae</name>
    <dbReference type="NCBI Taxonomy" id="3075538"/>
    <lineage>
        <taxon>Bacteria</taxon>
        <taxon>Bacillati</taxon>
        <taxon>Actinomycetota</taxon>
        <taxon>Actinomycetes</taxon>
        <taxon>Kitasatosporales</taxon>
        <taxon>Streptomycetaceae</taxon>
        <taxon>Streptomyces</taxon>
    </lineage>
</organism>
<dbReference type="EMBL" id="JAVREQ010000027">
    <property type="protein sequence ID" value="MDT0381849.1"/>
    <property type="molecule type" value="Genomic_DNA"/>
</dbReference>
<protein>
    <recommendedName>
        <fullName evidence="4">CHRD domain-containing protein</fullName>
    </recommendedName>
</protein>
<keyword evidence="3" id="KW-1185">Reference proteome</keyword>
<evidence type="ECO:0008006" key="4">
    <source>
        <dbReference type="Google" id="ProtNLM"/>
    </source>
</evidence>
<comment type="caution">
    <text evidence="2">The sequence shown here is derived from an EMBL/GenBank/DDBJ whole genome shotgun (WGS) entry which is preliminary data.</text>
</comment>
<dbReference type="RefSeq" id="WP_311675507.1">
    <property type="nucleotide sequence ID" value="NZ_JAVREQ010000027.1"/>
</dbReference>
<feature type="chain" id="PRO_5045332347" description="CHRD domain-containing protein" evidence="1">
    <location>
        <begin position="28"/>
        <end position="263"/>
    </location>
</feature>
<dbReference type="Proteomes" id="UP001183414">
    <property type="component" value="Unassembled WGS sequence"/>
</dbReference>
<sequence length="263" mass="27425">MKKIFTTTCAAVVAAAPLMAFAPAATADDMPGPGRHAAISLQAQLVPFEVNKVHGWGYAKVRLDGRHVTVRLKAKGLLADAPHAQHFHIAAKGVCPPDSAATEHNGKLALSTVDGQPFYGGIGASLTTEGDTSPDSALAVDRFPVGKFIHYERSFTVSEQTARSLRDDTAVLVLHGIDYNRNGRYDFNLGRSELDPELPLEATAPALCGALKKAPHGGISGGHGGTQGSNDELTAAAAGTGLLALGGGAFQLRRRTARTARAD</sequence>
<accession>A0ABU2NXY9</accession>